<name>A0A0D5NFQ3_9BACL</name>
<dbReference type="SUPFAM" id="SSF141371">
    <property type="entry name" value="PilZ domain-like"/>
    <property type="match status" value="1"/>
</dbReference>
<keyword evidence="3" id="KW-1185">Reference proteome</keyword>
<dbReference type="Proteomes" id="UP000032633">
    <property type="component" value="Chromosome"/>
</dbReference>
<gene>
    <name evidence="2" type="ORF">VN24_04315</name>
</gene>
<reference evidence="2 3" key="1">
    <citation type="journal article" date="2015" name="J. Biotechnol.">
        <title>Complete genome sequence of Paenibacillus beijingensis 7188(T) (=DSM 24997(T)), a novel rhizobacterium from jujube garden soil.</title>
        <authorList>
            <person name="Kwak Y."/>
            <person name="Shin J.H."/>
        </authorList>
    </citation>
    <scope>NUCLEOTIDE SEQUENCE [LARGE SCALE GENOMIC DNA]</scope>
    <source>
        <strain evidence="2 3">DSM 24997</strain>
    </source>
</reference>
<organism evidence="2 3">
    <name type="scientific">Paenibacillus beijingensis</name>
    <dbReference type="NCBI Taxonomy" id="1126833"/>
    <lineage>
        <taxon>Bacteria</taxon>
        <taxon>Bacillati</taxon>
        <taxon>Bacillota</taxon>
        <taxon>Bacilli</taxon>
        <taxon>Bacillales</taxon>
        <taxon>Paenibacillaceae</taxon>
        <taxon>Paenibacillus</taxon>
    </lineage>
</organism>
<feature type="domain" description="PilZ" evidence="1">
    <location>
        <begin position="11"/>
        <end position="115"/>
    </location>
</feature>
<dbReference type="GO" id="GO:0035438">
    <property type="term" value="F:cyclic-di-GMP binding"/>
    <property type="evidence" value="ECO:0007669"/>
    <property type="project" value="InterPro"/>
</dbReference>
<accession>A0A0D5NFQ3</accession>
<reference evidence="3" key="2">
    <citation type="submission" date="2015-03" db="EMBL/GenBank/DDBJ databases">
        <title>Genome sequence of Paenibacillus beijingensis strain DSM 24997T.</title>
        <authorList>
            <person name="Kwak Y."/>
            <person name="Shin J.-H."/>
        </authorList>
    </citation>
    <scope>NUCLEOTIDE SEQUENCE [LARGE SCALE GENOMIC DNA]</scope>
    <source>
        <strain evidence="3">DSM 24997</strain>
    </source>
</reference>
<dbReference type="PATRIC" id="fig|1126833.4.peg.944"/>
<dbReference type="STRING" id="1126833.VN24_04315"/>
<dbReference type="EMBL" id="CP011058">
    <property type="protein sequence ID" value="AJY73980.1"/>
    <property type="molecule type" value="Genomic_DNA"/>
</dbReference>
<sequence length="160" mass="18802">MVERRNLTVFKRKSIRLKLTNTVLADITIREVKGKLVYTKSRKVLVHNISPEGLSFSTVLRFPVSKDCMLQFQIMLNGQTLNLQGYVVWSQKQDNMYYYGLQLTGISISRQQMISLLNDMLILQSPTNMKAHYKYRNLRPQMNMKNLFNIKGFQEKSQLY</sequence>
<protein>
    <recommendedName>
        <fullName evidence="1">PilZ domain-containing protein</fullName>
    </recommendedName>
</protein>
<proteinExistence type="predicted"/>
<dbReference type="OrthoDB" id="2382373at2"/>
<dbReference type="Gene3D" id="2.40.10.220">
    <property type="entry name" value="predicted glycosyltransferase like domains"/>
    <property type="match status" value="1"/>
</dbReference>
<evidence type="ECO:0000313" key="3">
    <source>
        <dbReference type="Proteomes" id="UP000032633"/>
    </source>
</evidence>
<dbReference type="AlphaFoldDB" id="A0A0D5NFQ3"/>
<dbReference type="InterPro" id="IPR009875">
    <property type="entry name" value="PilZ_domain"/>
</dbReference>
<evidence type="ECO:0000313" key="2">
    <source>
        <dbReference type="EMBL" id="AJY73980.1"/>
    </source>
</evidence>
<dbReference type="HOGENOM" id="CLU_1650442_0_0_9"/>
<dbReference type="KEGG" id="pbj:VN24_04315"/>
<dbReference type="RefSeq" id="WP_045669416.1">
    <property type="nucleotide sequence ID" value="NZ_CP011058.1"/>
</dbReference>
<evidence type="ECO:0000259" key="1">
    <source>
        <dbReference type="Pfam" id="PF07238"/>
    </source>
</evidence>
<dbReference type="Pfam" id="PF07238">
    <property type="entry name" value="PilZ"/>
    <property type="match status" value="1"/>
</dbReference>